<dbReference type="eggNOG" id="COG2146">
    <property type="taxonomic scope" value="Bacteria"/>
</dbReference>
<keyword evidence="7" id="KW-1185">Reference proteome</keyword>
<dbReference type="PROSITE" id="PS51296">
    <property type="entry name" value="RIESKE"/>
    <property type="match status" value="1"/>
</dbReference>
<keyword evidence="2" id="KW-0479">Metal-binding</keyword>
<keyword evidence="4" id="KW-0411">Iron-sulfur</keyword>
<dbReference type="GO" id="GO:0046872">
    <property type="term" value="F:metal ion binding"/>
    <property type="evidence" value="ECO:0007669"/>
    <property type="project" value="UniProtKB-KW"/>
</dbReference>
<organism evidence="6 7">
    <name type="scientific">Methylobacterium oryzae CBMB20</name>
    <dbReference type="NCBI Taxonomy" id="693986"/>
    <lineage>
        <taxon>Bacteria</taxon>
        <taxon>Pseudomonadati</taxon>
        <taxon>Pseudomonadota</taxon>
        <taxon>Alphaproteobacteria</taxon>
        <taxon>Hyphomicrobiales</taxon>
        <taxon>Methylobacteriaceae</taxon>
        <taxon>Methylobacterium</taxon>
    </lineage>
</organism>
<dbReference type="SUPFAM" id="SSF50022">
    <property type="entry name" value="ISP domain"/>
    <property type="match status" value="1"/>
</dbReference>
<evidence type="ECO:0000259" key="5">
    <source>
        <dbReference type="PROSITE" id="PS51296"/>
    </source>
</evidence>
<evidence type="ECO:0000256" key="4">
    <source>
        <dbReference type="ARBA" id="ARBA00023014"/>
    </source>
</evidence>
<dbReference type="Pfam" id="PF00355">
    <property type="entry name" value="Rieske"/>
    <property type="match status" value="1"/>
</dbReference>
<evidence type="ECO:0000256" key="1">
    <source>
        <dbReference type="ARBA" id="ARBA00022714"/>
    </source>
</evidence>
<feature type="domain" description="Rieske" evidence="5">
    <location>
        <begin position="9"/>
        <end position="105"/>
    </location>
</feature>
<keyword evidence="1" id="KW-0001">2Fe-2S</keyword>
<evidence type="ECO:0000313" key="6">
    <source>
        <dbReference type="EMBL" id="AIQ91496.1"/>
    </source>
</evidence>
<dbReference type="AlphaFoldDB" id="A0A089NU90"/>
<dbReference type="HOGENOM" id="CLU_055690_5_3_5"/>
<name>A0A089NU90_9HYPH</name>
<dbReference type="CDD" id="cd03467">
    <property type="entry name" value="Rieske"/>
    <property type="match status" value="1"/>
</dbReference>
<evidence type="ECO:0000256" key="2">
    <source>
        <dbReference type="ARBA" id="ARBA00022723"/>
    </source>
</evidence>
<evidence type="ECO:0000256" key="3">
    <source>
        <dbReference type="ARBA" id="ARBA00023004"/>
    </source>
</evidence>
<dbReference type="EMBL" id="CP003811">
    <property type="protein sequence ID" value="AIQ91496.1"/>
    <property type="molecule type" value="Genomic_DNA"/>
</dbReference>
<dbReference type="KEGG" id="mor:MOC_3741"/>
<reference evidence="6 7" key="1">
    <citation type="journal article" date="2014" name="PLoS ONE">
        <title>Genome Information of Methylobacterium oryzae, a Plant-Probiotic Methylotroph in the Phyllosphere.</title>
        <authorList>
            <person name="Kwak M.J."/>
            <person name="Jeong H."/>
            <person name="Madhaiyan M."/>
            <person name="Lee Y."/>
            <person name="Sa T.M."/>
            <person name="Oh T.K."/>
            <person name="Kim J.F."/>
        </authorList>
    </citation>
    <scope>NUCLEOTIDE SEQUENCE [LARGE SCALE GENOMIC DNA]</scope>
    <source>
        <strain evidence="6 7">CBMB20</strain>
    </source>
</reference>
<dbReference type="Proteomes" id="UP000029492">
    <property type="component" value="Chromosome"/>
</dbReference>
<evidence type="ECO:0000313" key="7">
    <source>
        <dbReference type="Proteomes" id="UP000029492"/>
    </source>
</evidence>
<accession>A0A089NU90</accession>
<dbReference type="GO" id="GO:0051537">
    <property type="term" value="F:2 iron, 2 sulfur cluster binding"/>
    <property type="evidence" value="ECO:0007669"/>
    <property type="project" value="UniProtKB-KW"/>
</dbReference>
<sequence length="108" mass="11811">MAETDGPERICLGPHDLLAGRNSVAITVRGYHLLLVRDGERIVAAERACPHEGADLSLGQCVGGRLLCPRHLASFDLRDGSVSPGWSFRALRLFEIESASDGLWLRMK</sequence>
<gene>
    <name evidence="6" type="ORF">MOC_3741</name>
</gene>
<proteinExistence type="predicted"/>
<protein>
    <submittedName>
        <fullName evidence="6">Rieske (2Fe-2S) domain-containing protein</fullName>
    </submittedName>
</protein>
<dbReference type="InterPro" id="IPR036922">
    <property type="entry name" value="Rieske_2Fe-2S_sf"/>
</dbReference>
<keyword evidence="3" id="KW-0408">Iron</keyword>
<dbReference type="InterPro" id="IPR017941">
    <property type="entry name" value="Rieske_2Fe-2S"/>
</dbReference>
<dbReference type="RefSeq" id="WP_081948780.1">
    <property type="nucleotide sequence ID" value="NZ_CP003811.1"/>
</dbReference>
<dbReference type="Gene3D" id="2.102.10.10">
    <property type="entry name" value="Rieske [2Fe-2S] iron-sulphur domain"/>
    <property type="match status" value="1"/>
</dbReference>
<dbReference type="STRING" id="693986.MOC_3741"/>